<evidence type="ECO:0000313" key="2">
    <source>
        <dbReference type="EMBL" id="QNE22295.1"/>
    </source>
</evidence>
<reference evidence="3" key="1">
    <citation type="submission" date="2019-09" db="EMBL/GenBank/DDBJ databases">
        <title>Antimicrobial potential of Antarctic Bacteria.</title>
        <authorList>
            <person name="Benaud N."/>
            <person name="Edwards R.J."/>
            <person name="Ferrari B.C."/>
        </authorList>
    </citation>
    <scope>NUCLEOTIDE SEQUENCE [LARGE SCALE GENOMIC DNA]</scope>
    <source>
        <strain evidence="3">SPB151</strain>
    </source>
</reference>
<gene>
    <name evidence="2" type="ORF">F1D05_35840</name>
</gene>
<evidence type="ECO:0000256" key="1">
    <source>
        <dbReference type="SAM" id="MobiDB-lite"/>
    </source>
</evidence>
<feature type="compositionally biased region" description="Basic and acidic residues" evidence="1">
    <location>
        <begin position="274"/>
        <end position="290"/>
    </location>
</feature>
<name>A0A7G6X7T0_9ACTN</name>
<organism evidence="2 3">
    <name type="scientific">Kribbella qitaiheensis</name>
    <dbReference type="NCBI Taxonomy" id="1544730"/>
    <lineage>
        <taxon>Bacteria</taxon>
        <taxon>Bacillati</taxon>
        <taxon>Actinomycetota</taxon>
        <taxon>Actinomycetes</taxon>
        <taxon>Propionibacteriales</taxon>
        <taxon>Kribbellaceae</taxon>
        <taxon>Kribbella</taxon>
    </lineage>
</organism>
<dbReference type="AlphaFoldDB" id="A0A7G6X7T0"/>
<evidence type="ECO:0000313" key="3">
    <source>
        <dbReference type="Proteomes" id="UP000515563"/>
    </source>
</evidence>
<feature type="region of interest" description="Disordered" evidence="1">
    <location>
        <begin position="264"/>
        <end position="302"/>
    </location>
</feature>
<dbReference type="KEGG" id="kqi:F1D05_35840"/>
<sequence length="330" mass="36836">MGMSANRLQYLESLDSVRSPWQMRERRDIHDLQILMEVVLALALGRTVVVPQAYAFDSLGFLRAARDVLRARESAGVKDSPFRLHLYEAETFDVAIDRMLARIGDGRRPFVSSLFPEFQQPELYGIDRAMLRSRRLTVDSLLTSDWLDDERADLLEVVRRELSGRPRARAKPDASGKPLNVVLAGLIDESSPMIQFVSACPEPVRKVWSDLLDGFAALDPSGSGAFDQRSRIYQDTAWLGDSQQRTAEEILGGPRAARVAPRVPGHALQPGSREFNRHNDARDFHDRSDEGQSATARARYRSGPGSCRLSLGLRGVRAADHCTGRRAGRI</sequence>
<protein>
    <submittedName>
        <fullName evidence="2">Uncharacterized protein</fullName>
    </submittedName>
</protein>
<dbReference type="EMBL" id="CP043661">
    <property type="protein sequence ID" value="QNE22295.1"/>
    <property type="molecule type" value="Genomic_DNA"/>
</dbReference>
<dbReference type="Proteomes" id="UP000515563">
    <property type="component" value="Chromosome"/>
</dbReference>
<accession>A0A7G6X7T0</accession>
<proteinExistence type="predicted"/>
<keyword evidence="3" id="KW-1185">Reference proteome</keyword>
<reference evidence="2 3" key="2">
    <citation type="journal article" date="2020" name="Microbiol. Resour. Announc.">
        <title>Antarctic desert soil bacteria exhibit high novel natural product potential, evaluated through long-read genome sequencing and comparative genomics.</title>
        <authorList>
            <person name="Benaud N."/>
            <person name="Edwards R.J."/>
            <person name="Amos T.G."/>
            <person name="D'Agostino P.M."/>
            <person name="Gutierrez-Chavez C."/>
            <person name="Montgomery K."/>
            <person name="Nicetic I."/>
            <person name="Ferrari B.C."/>
        </authorList>
    </citation>
    <scope>NUCLEOTIDE SEQUENCE [LARGE SCALE GENOMIC DNA]</scope>
    <source>
        <strain evidence="2 3">SPB151</strain>
    </source>
</reference>